<evidence type="ECO:0000256" key="2">
    <source>
        <dbReference type="ARBA" id="ARBA00022475"/>
    </source>
</evidence>
<evidence type="ECO:0000256" key="8">
    <source>
        <dbReference type="SAM" id="Phobius"/>
    </source>
</evidence>
<evidence type="ECO:0000256" key="3">
    <source>
        <dbReference type="ARBA" id="ARBA00022692"/>
    </source>
</evidence>
<keyword evidence="4 8" id="KW-1133">Transmembrane helix</keyword>
<comment type="subcellular location">
    <subcellularLocation>
        <location evidence="1">Cell membrane</location>
        <topology evidence="1">Multi-pass membrane protein</topology>
    </subcellularLocation>
    <subcellularLocation>
        <location evidence="6">Membrane</location>
        <topology evidence="6">Multi-pass membrane protein</topology>
    </subcellularLocation>
</comment>
<dbReference type="EMBL" id="JAZHOU010000001">
    <property type="protein sequence ID" value="MEF3077412.1"/>
    <property type="molecule type" value="Genomic_DNA"/>
</dbReference>
<feature type="transmembrane region" description="Helical" evidence="8">
    <location>
        <begin position="46"/>
        <end position="65"/>
    </location>
</feature>
<evidence type="ECO:0000256" key="4">
    <source>
        <dbReference type="ARBA" id="ARBA00022989"/>
    </source>
</evidence>
<accession>A0ABU7W092</accession>
<keyword evidence="7" id="KW-0175">Coiled coil</keyword>
<comment type="similarity">
    <text evidence="6">Belongs to the exbB/tolQ family.</text>
</comment>
<feature type="transmembrane region" description="Helical" evidence="8">
    <location>
        <begin position="5"/>
        <end position="26"/>
    </location>
</feature>
<comment type="caution">
    <text evidence="10">The sequence shown here is derived from an EMBL/GenBank/DDBJ whole genome shotgun (WGS) entry which is preliminary data.</text>
</comment>
<feature type="transmembrane region" description="Helical" evidence="8">
    <location>
        <begin position="86"/>
        <end position="109"/>
    </location>
</feature>
<sequence>MNKEFLANIVYSALIIWLLFSLYYIIRLWYRKSTKSYNEYLYNSIPSVFTTIGILGTFGGIYLGLRNFDVDDIDNSIPMLLEGMKLAFLTSIVGIILSLIFRVFGQLILRTVELNEPPKQTDELSALSEILEVLKSSKTETKANFDKLNTSLVGETETSLSTQLVKLRNQTTDNQKEQEKQNILLEKIQTSLIGNEETSLLTQLEKLRSQATDNYKEQKEHKKVLTAINETLGSKNENSILSQIKNLKTDQNKNNKTLESKFDEFAEILKKNNTEALVEVMKSATETFNAQMTELIQRLVQENFAELNNSVQSLNDWQKDNKEMISSLTEQFKSVSKDFEIASVSIKEITENTTKLTEDNSQLSKLIAELQKVLIDDTKFQEIVTKLESSIDTIKTNTETFDETTNKLNDWIGKEHSFKKSVDILISRLKEIEDIKDINGEFWSNTKTQMEEGVSIISNSSLELRNNLDNISEEFTGQLNQTLTSLDELIQRLIEQANR</sequence>
<keyword evidence="11" id="KW-1185">Reference proteome</keyword>
<keyword evidence="5 8" id="KW-0472">Membrane</keyword>
<evidence type="ECO:0000256" key="6">
    <source>
        <dbReference type="RuleBase" id="RU004057"/>
    </source>
</evidence>
<gene>
    <name evidence="10" type="ORF">V1468_00215</name>
</gene>
<name>A0ABU7W092_9FLAO</name>
<keyword evidence="3 8" id="KW-0812">Transmembrane</keyword>
<organism evidence="10 11">
    <name type="scientific">Winogradskyella poriferorum</name>
    <dbReference type="NCBI Taxonomy" id="307627"/>
    <lineage>
        <taxon>Bacteria</taxon>
        <taxon>Pseudomonadati</taxon>
        <taxon>Bacteroidota</taxon>
        <taxon>Flavobacteriia</taxon>
        <taxon>Flavobacteriales</taxon>
        <taxon>Flavobacteriaceae</taxon>
        <taxon>Winogradskyella</taxon>
    </lineage>
</organism>
<keyword evidence="6" id="KW-0653">Protein transport</keyword>
<proteinExistence type="inferred from homology"/>
<evidence type="ECO:0000313" key="11">
    <source>
        <dbReference type="Proteomes" id="UP001356704"/>
    </source>
</evidence>
<reference evidence="10 11" key="1">
    <citation type="submission" date="2024-02" db="EMBL/GenBank/DDBJ databases">
        <title>Winogradskyella poriferorum JCM 12885.</title>
        <authorList>
            <person name="Zhang D.-F."/>
            <person name="Fu Z.-Y."/>
        </authorList>
    </citation>
    <scope>NUCLEOTIDE SEQUENCE [LARGE SCALE GENOMIC DNA]</scope>
    <source>
        <strain evidence="10 11">JCM 12885</strain>
    </source>
</reference>
<evidence type="ECO:0000256" key="5">
    <source>
        <dbReference type="ARBA" id="ARBA00023136"/>
    </source>
</evidence>
<dbReference type="InterPro" id="IPR002898">
    <property type="entry name" value="MotA_ExbB_proton_chnl"/>
</dbReference>
<evidence type="ECO:0000256" key="7">
    <source>
        <dbReference type="SAM" id="Coils"/>
    </source>
</evidence>
<dbReference type="Proteomes" id="UP001356704">
    <property type="component" value="Unassembled WGS sequence"/>
</dbReference>
<evidence type="ECO:0000259" key="9">
    <source>
        <dbReference type="Pfam" id="PF01618"/>
    </source>
</evidence>
<keyword evidence="6" id="KW-0813">Transport</keyword>
<dbReference type="Pfam" id="PF01618">
    <property type="entry name" value="MotA_ExbB"/>
    <property type="match status" value="1"/>
</dbReference>
<protein>
    <submittedName>
        <fullName evidence="10">MotA/TolQ/ExbB proton channel family protein</fullName>
    </submittedName>
</protein>
<evidence type="ECO:0000256" key="1">
    <source>
        <dbReference type="ARBA" id="ARBA00004651"/>
    </source>
</evidence>
<dbReference type="RefSeq" id="WP_331808255.1">
    <property type="nucleotide sequence ID" value="NZ_JAZHOU010000001.1"/>
</dbReference>
<feature type="domain" description="MotA/TolQ/ExbB proton channel" evidence="9">
    <location>
        <begin position="40"/>
        <end position="113"/>
    </location>
</feature>
<evidence type="ECO:0000313" key="10">
    <source>
        <dbReference type="EMBL" id="MEF3077412.1"/>
    </source>
</evidence>
<feature type="coiled-coil region" evidence="7">
    <location>
        <begin position="201"/>
        <end position="261"/>
    </location>
</feature>
<keyword evidence="2" id="KW-1003">Cell membrane</keyword>